<dbReference type="EMBL" id="QFOH01000007">
    <property type="protein sequence ID" value="PZP25009.1"/>
    <property type="molecule type" value="Genomic_DNA"/>
</dbReference>
<reference evidence="1 2" key="1">
    <citation type="submission" date="2017-08" db="EMBL/GenBank/DDBJ databases">
        <title>Infants hospitalized years apart are colonized by the same room-sourced microbial strains.</title>
        <authorList>
            <person name="Brooks B."/>
            <person name="Olm M.R."/>
            <person name="Firek B.A."/>
            <person name="Baker R."/>
            <person name="Thomas B.C."/>
            <person name="Morowitz M.J."/>
            <person name="Banfield J.F."/>
        </authorList>
    </citation>
    <scope>NUCLEOTIDE SEQUENCE [LARGE SCALE GENOMIC DNA]</scope>
    <source>
        <strain evidence="1">S2_009_000_R2_77</strain>
    </source>
</reference>
<protein>
    <recommendedName>
        <fullName evidence="3">Glycosyl transferase family 1 domain-containing protein</fullName>
    </recommendedName>
</protein>
<dbReference type="SUPFAM" id="SSF53756">
    <property type="entry name" value="UDP-Glycosyltransferase/glycogen phosphorylase"/>
    <property type="match status" value="1"/>
</dbReference>
<organism evidence="1 2">
    <name type="scientific">Pseudomonas kuykendallii</name>
    <dbReference type="NCBI Taxonomy" id="1007099"/>
    <lineage>
        <taxon>Bacteria</taxon>
        <taxon>Pseudomonadati</taxon>
        <taxon>Pseudomonadota</taxon>
        <taxon>Gammaproteobacteria</taxon>
        <taxon>Pseudomonadales</taxon>
        <taxon>Pseudomonadaceae</taxon>
        <taxon>Pseudomonas</taxon>
    </lineage>
</organism>
<evidence type="ECO:0000313" key="1">
    <source>
        <dbReference type="EMBL" id="PZP25009.1"/>
    </source>
</evidence>
<proteinExistence type="predicted"/>
<dbReference type="Proteomes" id="UP000249198">
    <property type="component" value="Unassembled WGS sequence"/>
</dbReference>
<evidence type="ECO:0008006" key="3">
    <source>
        <dbReference type="Google" id="ProtNLM"/>
    </source>
</evidence>
<evidence type="ECO:0000313" key="2">
    <source>
        <dbReference type="Proteomes" id="UP000249198"/>
    </source>
</evidence>
<sequence>MVNLLFVALEFKLCSQAKADKIKDGVIFLQKLAIISTYDDLCGIAGYTKALVRQLQQDYDVTVFDLDQYLLRSTIRSIRRLGDELIAEIVSKLPAFDVVNIQLEHGTLGATPADIFRRFESLVRHGKPLTVTFHTVLPVGGRGARDLARAVRHLDRRGFFEILHEMRVGRELGHPVMRSLARRQKRAKTSVIFHTRRDARSHKLIYGLDRVFDHPLAFYGSTGKLMPPRTRVNLPAALKAEVRPVVLGIFGFISPYKGIHTAIQALRRLPGNYHLMVFGGLHPNDIRKGYSVHPYLEKVMDLVTDDFGAMAASKKKGVFEGQVNLHIDSSATLQRLMSGMCDISQRVHFMGAVRDDEFASAIQLCDIVVLPYEEVGQSSSGPLAIANDVGARIVCARNKAFLQYERYNPGRLNFFDIGNYLELAQRIISVAESPPPGLPQSYTVETNRAVYKASFEMPSDSIEPFIRKLAGKDD</sequence>
<gene>
    <name evidence="1" type="ORF">DI599_07280</name>
</gene>
<dbReference type="AlphaFoldDB" id="A0A2W5F5U6"/>
<name>A0A2W5F5U6_9PSED</name>
<dbReference type="Gene3D" id="3.40.50.2000">
    <property type="entry name" value="Glycogen Phosphorylase B"/>
    <property type="match status" value="1"/>
</dbReference>
<accession>A0A2W5F5U6</accession>
<comment type="caution">
    <text evidence="1">The sequence shown here is derived from an EMBL/GenBank/DDBJ whole genome shotgun (WGS) entry which is preliminary data.</text>
</comment>